<keyword evidence="2" id="KW-0862">Zinc</keyword>
<keyword evidence="5" id="KW-0539">Nucleus</keyword>
<feature type="domain" description="Zn(2)-C6 fungal-type" evidence="8">
    <location>
        <begin position="42"/>
        <end position="70"/>
    </location>
</feature>
<keyword evidence="11" id="KW-1185">Reference proteome</keyword>
<evidence type="ECO:0000256" key="2">
    <source>
        <dbReference type="ARBA" id="ARBA00022833"/>
    </source>
</evidence>
<dbReference type="Proteomes" id="UP000077069">
    <property type="component" value="Unassembled WGS sequence"/>
</dbReference>
<organism evidence="10 11">
    <name type="scientific">Paraphaeosphaeria sporulosa</name>
    <dbReference type="NCBI Taxonomy" id="1460663"/>
    <lineage>
        <taxon>Eukaryota</taxon>
        <taxon>Fungi</taxon>
        <taxon>Dikarya</taxon>
        <taxon>Ascomycota</taxon>
        <taxon>Pezizomycotina</taxon>
        <taxon>Dothideomycetes</taxon>
        <taxon>Pleosporomycetidae</taxon>
        <taxon>Pleosporales</taxon>
        <taxon>Massarineae</taxon>
        <taxon>Didymosphaeriaceae</taxon>
        <taxon>Paraphaeosphaeria</taxon>
    </lineage>
</organism>
<dbReference type="PANTHER" id="PTHR47660">
    <property type="entry name" value="TRANSCRIPTION FACTOR WITH C2H2 AND ZN(2)-CYS(6) DNA BINDING DOMAIN (EUROFUNG)-RELATED-RELATED"/>
    <property type="match status" value="1"/>
</dbReference>
<reference evidence="10 11" key="1">
    <citation type="submission" date="2016-05" db="EMBL/GenBank/DDBJ databases">
        <title>Comparative analysis of secretome profiles of manganese(II)-oxidizing ascomycete fungi.</title>
        <authorList>
            <consortium name="DOE Joint Genome Institute"/>
            <person name="Zeiner C.A."/>
            <person name="Purvine S.O."/>
            <person name="Zink E.M."/>
            <person name="Wu S."/>
            <person name="Pasa-Tolic L."/>
            <person name="Chaput D.L."/>
            <person name="Haridas S."/>
            <person name="Grigoriev I.V."/>
            <person name="Santelli C.M."/>
            <person name="Hansel C.M."/>
        </authorList>
    </citation>
    <scope>NUCLEOTIDE SEQUENCE [LARGE SCALE GENOMIC DNA]</scope>
    <source>
        <strain evidence="10 11">AP3s5-JAC2a</strain>
    </source>
</reference>
<dbReference type="SUPFAM" id="SSF57701">
    <property type="entry name" value="Zn2/Cys6 DNA-binding domain"/>
    <property type="match status" value="1"/>
</dbReference>
<dbReference type="Gene3D" id="4.10.240.10">
    <property type="entry name" value="Zn(2)-C6 fungal-type DNA-binding domain"/>
    <property type="match status" value="1"/>
</dbReference>
<evidence type="ECO:0000259" key="8">
    <source>
        <dbReference type="PROSITE" id="PS50048"/>
    </source>
</evidence>
<evidence type="ECO:0000259" key="9">
    <source>
        <dbReference type="PROSITE" id="PS50157"/>
    </source>
</evidence>
<dbReference type="Pfam" id="PF00172">
    <property type="entry name" value="Zn_clus"/>
    <property type="match status" value="1"/>
</dbReference>
<evidence type="ECO:0000256" key="1">
    <source>
        <dbReference type="ARBA" id="ARBA00022723"/>
    </source>
</evidence>
<dbReference type="InterPro" id="IPR036864">
    <property type="entry name" value="Zn2-C6_fun-type_DNA-bd_sf"/>
</dbReference>
<dbReference type="GeneID" id="28769704"/>
<keyword evidence="6" id="KW-0863">Zinc-finger</keyword>
<dbReference type="InterPro" id="IPR013087">
    <property type="entry name" value="Znf_C2H2_type"/>
</dbReference>
<evidence type="ECO:0000256" key="6">
    <source>
        <dbReference type="PROSITE-ProRule" id="PRU00042"/>
    </source>
</evidence>
<dbReference type="GO" id="GO:0000981">
    <property type="term" value="F:DNA-binding transcription factor activity, RNA polymerase II-specific"/>
    <property type="evidence" value="ECO:0007669"/>
    <property type="project" value="InterPro"/>
</dbReference>
<keyword evidence="3" id="KW-0805">Transcription regulation</keyword>
<evidence type="ECO:0008006" key="12">
    <source>
        <dbReference type="Google" id="ProtNLM"/>
    </source>
</evidence>
<proteinExistence type="predicted"/>
<evidence type="ECO:0000256" key="3">
    <source>
        <dbReference type="ARBA" id="ARBA00023015"/>
    </source>
</evidence>
<feature type="region of interest" description="Disordered" evidence="7">
    <location>
        <begin position="73"/>
        <end position="101"/>
    </location>
</feature>
<dbReference type="OrthoDB" id="2441642at2759"/>
<dbReference type="PANTHER" id="PTHR47660:SF3">
    <property type="entry name" value="FINGER DOMAIN PROTEIN, PUTATIVE (AFU_ORTHOLOGUE AFUA_4G03310)-RELATED"/>
    <property type="match status" value="1"/>
</dbReference>
<evidence type="ECO:0000256" key="4">
    <source>
        <dbReference type="ARBA" id="ARBA00023163"/>
    </source>
</evidence>
<gene>
    <name evidence="10" type="ORF">CC84DRAFT_430264</name>
</gene>
<dbReference type="RefSeq" id="XP_018039536.1">
    <property type="nucleotide sequence ID" value="XM_018186218.1"/>
</dbReference>
<dbReference type="PROSITE" id="PS50157">
    <property type="entry name" value="ZINC_FINGER_C2H2_2"/>
    <property type="match status" value="1"/>
</dbReference>
<keyword evidence="4" id="KW-0804">Transcription</keyword>
<feature type="domain" description="C2H2-type" evidence="9">
    <location>
        <begin position="8"/>
        <end position="37"/>
    </location>
</feature>
<sequence length="448" mass="50855">MPIEPAELLCTRCSRTFKHTSSLVRHTRRCVQNLKAPSRQKSCKQCVVAKARCDLQRPRCGRCQSREVQCDSEPVSGAQGSRLDSEDKTPTEHRQLHEGDEVSACLPRNSSTTFVPTSLLEGASNRTGPIFSSFCDESGLYTPPSWFYAQDYIAPEAIASKQRSQILLGTPHGTLSTGAVAQQAMFHVIRVLRSWPRMMSRYGLGSFQLPPMIHHIQLKEGLPISFLSGISLSKMWLASEGRNREVAYDLTLKEVRTWLCEYQSYSELDLLAATQSLLLLMIILFLGDVQNPVIPHPTDAELIVSMWNVKHHLASTGLFLDEEIKHSLPVWKKWAIVSAKRRTILALHHLEWAWSLLHGYPPLACFELGPLPAPAAGYLWRERCEKEWKRQYYEWLSRWEEGGGYKLGELFHIKPGGEMDMRSETWLAEVDEFGMMVMSEVNAVNEVK</sequence>
<name>A0A177CPM1_9PLEO</name>
<dbReference type="InParanoid" id="A0A177CPM1"/>
<dbReference type="EMBL" id="KV441549">
    <property type="protein sequence ID" value="OAG09171.1"/>
    <property type="molecule type" value="Genomic_DNA"/>
</dbReference>
<dbReference type="CDD" id="cd00067">
    <property type="entry name" value="GAL4"/>
    <property type="match status" value="1"/>
</dbReference>
<evidence type="ECO:0000256" key="5">
    <source>
        <dbReference type="ARBA" id="ARBA00023242"/>
    </source>
</evidence>
<dbReference type="PROSITE" id="PS50048">
    <property type="entry name" value="ZN2_CY6_FUNGAL_2"/>
    <property type="match status" value="1"/>
</dbReference>
<dbReference type="AlphaFoldDB" id="A0A177CPM1"/>
<evidence type="ECO:0000256" key="7">
    <source>
        <dbReference type="SAM" id="MobiDB-lite"/>
    </source>
</evidence>
<dbReference type="STRING" id="1460663.A0A177CPM1"/>
<protein>
    <recommendedName>
        <fullName evidence="12">Zn(2)-C6 fungal-type domain-containing protein</fullName>
    </recommendedName>
</protein>
<evidence type="ECO:0000313" key="11">
    <source>
        <dbReference type="Proteomes" id="UP000077069"/>
    </source>
</evidence>
<evidence type="ECO:0000313" key="10">
    <source>
        <dbReference type="EMBL" id="OAG09171.1"/>
    </source>
</evidence>
<dbReference type="InterPro" id="IPR001138">
    <property type="entry name" value="Zn2Cys6_DnaBD"/>
</dbReference>
<accession>A0A177CPM1</accession>
<feature type="compositionally biased region" description="Basic and acidic residues" evidence="7">
    <location>
        <begin position="83"/>
        <end position="100"/>
    </location>
</feature>
<keyword evidence="1" id="KW-0479">Metal-binding</keyword>
<dbReference type="GO" id="GO:0008270">
    <property type="term" value="F:zinc ion binding"/>
    <property type="evidence" value="ECO:0007669"/>
    <property type="project" value="UniProtKB-KW"/>
</dbReference>